<organism evidence="1 2">
    <name type="scientific">Bifidobacterium biavatii DSM 23969</name>
    <dbReference type="NCBI Taxonomy" id="1437608"/>
    <lineage>
        <taxon>Bacteria</taxon>
        <taxon>Bacillati</taxon>
        <taxon>Actinomycetota</taxon>
        <taxon>Actinomycetes</taxon>
        <taxon>Bifidobacteriales</taxon>
        <taxon>Bifidobacteriaceae</taxon>
        <taxon>Bifidobacterium</taxon>
    </lineage>
</organism>
<gene>
    <name evidence="1" type="ORF">BBIA_2410</name>
</gene>
<dbReference type="AlphaFoldDB" id="A0A086ZDA2"/>
<comment type="caution">
    <text evidence="1">The sequence shown here is derived from an EMBL/GenBank/DDBJ whole genome shotgun (WGS) entry which is preliminary data.</text>
</comment>
<protein>
    <submittedName>
        <fullName evidence="1">Uncharacterized protein</fullName>
    </submittedName>
</protein>
<dbReference type="Proteomes" id="UP000029108">
    <property type="component" value="Unassembled WGS sequence"/>
</dbReference>
<accession>A0A086ZDA2</accession>
<sequence length="163" mass="18466">MTSLDSTALGEVIVRVTRKWVFDETGADLTPGMVETLIERIGRVQETASMLSLIDSCRAVDTDPAARELLRLLACEDPTGRPFDQHRRRACEDHLTMAAGLIARLTAARYGYDERVEREAIRLRLADDPRYARTLLMESLDVIEMVLELQYASAERRREATAR</sequence>
<name>A0A086ZDA2_9BIFI</name>
<keyword evidence="2" id="KW-1185">Reference proteome</keyword>
<dbReference type="RefSeq" id="WP_033496452.1">
    <property type="nucleotide sequence ID" value="NZ_JDUU01000039.1"/>
</dbReference>
<reference evidence="1 2" key="1">
    <citation type="submission" date="2014-03" db="EMBL/GenBank/DDBJ databases">
        <title>Genomics of Bifidobacteria.</title>
        <authorList>
            <person name="Ventura M."/>
            <person name="Milani C."/>
            <person name="Lugli G.A."/>
        </authorList>
    </citation>
    <scope>NUCLEOTIDE SEQUENCE [LARGE SCALE GENOMIC DNA]</scope>
    <source>
        <strain evidence="1 2">DSM 23969</strain>
    </source>
</reference>
<dbReference type="EMBL" id="JGYN01000046">
    <property type="protein sequence ID" value="KFI44502.1"/>
    <property type="molecule type" value="Genomic_DNA"/>
</dbReference>
<dbReference type="STRING" id="1437608.GCA_000771645_01986"/>
<evidence type="ECO:0000313" key="2">
    <source>
        <dbReference type="Proteomes" id="UP000029108"/>
    </source>
</evidence>
<proteinExistence type="predicted"/>
<evidence type="ECO:0000313" key="1">
    <source>
        <dbReference type="EMBL" id="KFI44502.1"/>
    </source>
</evidence>